<reference evidence="1" key="1">
    <citation type="submission" date="2022-05" db="EMBL/GenBank/DDBJ databases">
        <authorList>
            <person name="Friedrich I."/>
            <person name="Poehlein A."/>
            <person name="Schneider D."/>
            <person name="Hertel R."/>
            <person name="Daniel R."/>
        </authorList>
    </citation>
    <scope>NUCLEOTIDE SEQUENCE</scope>
</reference>
<evidence type="ECO:0000313" key="1">
    <source>
        <dbReference type="EMBL" id="USN14248.1"/>
    </source>
</evidence>
<dbReference type="EMBL" id="ON529852">
    <property type="protein sequence ID" value="USN14248.1"/>
    <property type="molecule type" value="Genomic_DNA"/>
</dbReference>
<gene>
    <name evidence="1" type="ORF">KABACHOK_04200</name>
</gene>
<evidence type="ECO:0000313" key="2">
    <source>
        <dbReference type="Proteomes" id="UP001056685"/>
    </source>
</evidence>
<sequence>MTHAVPDTPRLTPAEIRALPDGAKVLVRWCGGNGPHLYTLRHHSYDGAPPFDVYGCATLTDGSETRSGVILSWNHEAQWQPRPQMHMLEEVWMPDPAVDYTL</sequence>
<dbReference type="Proteomes" id="UP001056685">
    <property type="component" value="Segment"/>
</dbReference>
<accession>A0A9E7MQ40</accession>
<proteinExistence type="predicted"/>
<organism evidence="1 2">
    <name type="scientific">Brevundimonas phage vB_BpoS-Kabachok</name>
    <dbReference type="NCBI Taxonomy" id="2948600"/>
    <lineage>
        <taxon>Viruses</taxon>
        <taxon>Duplodnaviria</taxon>
        <taxon>Heunggongvirae</taxon>
        <taxon>Uroviricota</taxon>
        <taxon>Caudoviricetes</taxon>
        <taxon>Jeanschmidtviridae</taxon>
        <taxon>Marchewkavirus</taxon>
        <taxon>Marchewkavirus kabachok</taxon>
    </lineage>
</organism>
<protein>
    <submittedName>
        <fullName evidence="1">Uncharacterized protein</fullName>
    </submittedName>
</protein>
<keyword evidence="2" id="KW-1185">Reference proteome</keyword>
<name>A0A9E7MQ40_9CAUD</name>